<evidence type="ECO:0000256" key="9">
    <source>
        <dbReference type="ARBA" id="ARBA00022842"/>
    </source>
</evidence>
<dbReference type="InterPro" id="IPR012337">
    <property type="entry name" value="RNaseH-like_sf"/>
</dbReference>
<dbReference type="EC" id="3.1.26.4" evidence="4 10"/>
<keyword evidence="10" id="KW-0963">Cytoplasm</keyword>
<evidence type="ECO:0000256" key="8">
    <source>
        <dbReference type="ARBA" id="ARBA00022801"/>
    </source>
</evidence>
<protein>
    <recommendedName>
        <fullName evidence="4 10">Ribonuclease H</fullName>
        <shortName evidence="10">RNase H</shortName>
        <ecNumber evidence="4 10">3.1.26.4</ecNumber>
    </recommendedName>
</protein>
<evidence type="ECO:0000256" key="7">
    <source>
        <dbReference type="ARBA" id="ARBA00022759"/>
    </source>
</evidence>
<comment type="similarity">
    <text evidence="2 10">Belongs to the RNase H family.</text>
</comment>
<evidence type="ECO:0000256" key="6">
    <source>
        <dbReference type="ARBA" id="ARBA00022723"/>
    </source>
</evidence>
<dbReference type="CDD" id="cd09278">
    <property type="entry name" value="RNase_HI_prokaryote_like"/>
    <property type="match status" value="1"/>
</dbReference>
<evidence type="ECO:0000256" key="2">
    <source>
        <dbReference type="ARBA" id="ARBA00005300"/>
    </source>
</evidence>
<dbReference type="HAMAP" id="MF_00042">
    <property type="entry name" value="RNase_H"/>
    <property type="match status" value="1"/>
</dbReference>
<comment type="catalytic activity">
    <reaction evidence="1 10">
        <text>Endonucleolytic cleavage to 5'-phosphomonoester.</text>
        <dbReference type="EC" id="3.1.26.4"/>
    </reaction>
</comment>
<feature type="binding site" evidence="10">
    <location>
        <position position="9"/>
    </location>
    <ligand>
        <name>Mg(2+)</name>
        <dbReference type="ChEBI" id="CHEBI:18420"/>
        <label>1</label>
    </ligand>
</feature>
<evidence type="ECO:0000313" key="13">
    <source>
        <dbReference type="Proteomes" id="UP000318478"/>
    </source>
</evidence>
<dbReference type="InterPro" id="IPR050092">
    <property type="entry name" value="RNase_H"/>
</dbReference>
<reference evidence="12 13" key="1">
    <citation type="submission" date="2019-02" db="EMBL/GenBank/DDBJ databases">
        <title>Deep-cultivation of Planctomycetes and their phenomic and genomic characterization uncovers novel biology.</title>
        <authorList>
            <person name="Wiegand S."/>
            <person name="Jogler M."/>
            <person name="Boedeker C."/>
            <person name="Pinto D."/>
            <person name="Vollmers J."/>
            <person name="Rivas-Marin E."/>
            <person name="Kohn T."/>
            <person name="Peeters S.H."/>
            <person name="Heuer A."/>
            <person name="Rast P."/>
            <person name="Oberbeckmann S."/>
            <person name="Bunk B."/>
            <person name="Jeske O."/>
            <person name="Meyerdierks A."/>
            <person name="Storesund J.E."/>
            <person name="Kallscheuer N."/>
            <person name="Luecker S."/>
            <person name="Lage O.M."/>
            <person name="Pohl T."/>
            <person name="Merkel B.J."/>
            <person name="Hornburger P."/>
            <person name="Mueller R.-W."/>
            <person name="Bruemmer F."/>
            <person name="Labrenz M."/>
            <person name="Spormann A.M."/>
            <person name="Op Den Camp H."/>
            <person name="Overmann J."/>
            <person name="Amann R."/>
            <person name="Jetten M.S.M."/>
            <person name="Mascher T."/>
            <person name="Medema M.H."/>
            <person name="Devos D.P."/>
            <person name="Kaster A.-K."/>
            <person name="Ovreas L."/>
            <person name="Rohde M."/>
            <person name="Galperin M.Y."/>
            <person name="Jogler C."/>
        </authorList>
    </citation>
    <scope>NUCLEOTIDE SEQUENCE [LARGE SCALE GENOMIC DNA]</scope>
    <source>
        <strain evidence="12 13">Pla123a</strain>
    </source>
</reference>
<comment type="subcellular location">
    <subcellularLocation>
        <location evidence="10">Cytoplasm</location>
    </subcellularLocation>
</comment>
<gene>
    <name evidence="12" type="primary">rnhA_1</name>
    <name evidence="10" type="synonym">rnhA</name>
    <name evidence="12" type="ORF">Pla123a_04090</name>
</gene>
<dbReference type="Proteomes" id="UP000318478">
    <property type="component" value="Unassembled WGS sequence"/>
</dbReference>
<keyword evidence="6 10" id="KW-0479">Metal-binding</keyword>
<dbReference type="GO" id="GO:0043137">
    <property type="term" value="P:DNA replication, removal of RNA primer"/>
    <property type="evidence" value="ECO:0007669"/>
    <property type="project" value="TreeGrafter"/>
</dbReference>
<dbReference type="PANTHER" id="PTHR10642:SF26">
    <property type="entry name" value="RIBONUCLEASE H1"/>
    <property type="match status" value="1"/>
</dbReference>
<sequence length="149" mass="16855">MADVHLYTDGGCSGNPGPGGWAYLLRHPESGKELEGSGGEPETTNNRMELTAVVEGLATLKRPTEVELFTDSVYVGKGLSEWMKNWKKNDWRRREGKKWAPVKNEDLWRKLDELSQLHQIKYTRVAGHSGHAENDRVDELAVAAYQKYL</sequence>
<proteinExistence type="inferred from homology"/>
<dbReference type="EMBL" id="SJPO01000001">
    <property type="protein sequence ID" value="TWT85602.1"/>
    <property type="molecule type" value="Genomic_DNA"/>
</dbReference>
<comment type="cofactor">
    <cofactor evidence="10">
        <name>Mg(2+)</name>
        <dbReference type="ChEBI" id="CHEBI:18420"/>
    </cofactor>
    <text evidence="10">Binds 1 Mg(2+) ion per subunit. May bind a second metal ion at a regulatory site, or after substrate binding.</text>
</comment>
<dbReference type="Gene3D" id="3.30.420.10">
    <property type="entry name" value="Ribonuclease H-like superfamily/Ribonuclease H"/>
    <property type="match status" value="1"/>
</dbReference>
<keyword evidence="5 10" id="KW-0540">Nuclease</keyword>
<accession>A0A5C5ZE54</accession>
<feature type="binding site" evidence="10">
    <location>
        <position position="9"/>
    </location>
    <ligand>
        <name>Mg(2+)</name>
        <dbReference type="ChEBI" id="CHEBI:18420"/>
        <label>2</label>
    </ligand>
</feature>
<evidence type="ECO:0000256" key="4">
    <source>
        <dbReference type="ARBA" id="ARBA00012180"/>
    </source>
</evidence>
<dbReference type="AlphaFoldDB" id="A0A5C5ZE54"/>
<dbReference type="NCBIfam" id="NF001236">
    <property type="entry name" value="PRK00203.1"/>
    <property type="match status" value="1"/>
</dbReference>
<feature type="binding site" evidence="10">
    <location>
        <position position="71"/>
    </location>
    <ligand>
        <name>Mg(2+)</name>
        <dbReference type="ChEBI" id="CHEBI:18420"/>
        <label>1</label>
    </ligand>
</feature>
<dbReference type="InterPro" id="IPR022892">
    <property type="entry name" value="RNaseHI"/>
</dbReference>
<dbReference type="GO" id="GO:0000287">
    <property type="term" value="F:magnesium ion binding"/>
    <property type="evidence" value="ECO:0007669"/>
    <property type="project" value="UniProtKB-UniRule"/>
</dbReference>
<feature type="binding site" evidence="10">
    <location>
        <position position="49"/>
    </location>
    <ligand>
        <name>Mg(2+)</name>
        <dbReference type="ChEBI" id="CHEBI:18420"/>
        <label>1</label>
    </ligand>
</feature>
<dbReference type="InterPro" id="IPR036397">
    <property type="entry name" value="RNaseH_sf"/>
</dbReference>
<feature type="binding site" evidence="10">
    <location>
        <position position="138"/>
    </location>
    <ligand>
        <name>Mg(2+)</name>
        <dbReference type="ChEBI" id="CHEBI:18420"/>
        <label>2</label>
    </ligand>
</feature>
<dbReference type="PROSITE" id="PS50879">
    <property type="entry name" value="RNASE_H_1"/>
    <property type="match status" value="1"/>
</dbReference>
<evidence type="ECO:0000256" key="1">
    <source>
        <dbReference type="ARBA" id="ARBA00000077"/>
    </source>
</evidence>
<evidence type="ECO:0000256" key="10">
    <source>
        <dbReference type="HAMAP-Rule" id="MF_00042"/>
    </source>
</evidence>
<dbReference type="InterPro" id="IPR002156">
    <property type="entry name" value="RNaseH_domain"/>
</dbReference>
<dbReference type="SUPFAM" id="SSF53098">
    <property type="entry name" value="Ribonuclease H-like"/>
    <property type="match status" value="1"/>
</dbReference>
<organism evidence="12 13">
    <name type="scientific">Posidoniimonas polymericola</name>
    <dbReference type="NCBI Taxonomy" id="2528002"/>
    <lineage>
        <taxon>Bacteria</taxon>
        <taxon>Pseudomonadati</taxon>
        <taxon>Planctomycetota</taxon>
        <taxon>Planctomycetia</taxon>
        <taxon>Pirellulales</taxon>
        <taxon>Lacipirellulaceae</taxon>
        <taxon>Posidoniimonas</taxon>
    </lineage>
</organism>
<dbReference type="GO" id="GO:0003676">
    <property type="term" value="F:nucleic acid binding"/>
    <property type="evidence" value="ECO:0007669"/>
    <property type="project" value="InterPro"/>
</dbReference>
<evidence type="ECO:0000256" key="5">
    <source>
        <dbReference type="ARBA" id="ARBA00022722"/>
    </source>
</evidence>
<keyword evidence="8 10" id="KW-0378">Hydrolase</keyword>
<dbReference type="OrthoDB" id="7845843at2"/>
<name>A0A5C5ZE54_9BACT</name>
<dbReference type="GO" id="GO:0005737">
    <property type="term" value="C:cytoplasm"/>
    <property type="evidence" value="ECO:0007669"/>
    <property type="project" value="UniProtKB-SubCell"/>
</dbReference>
<dbReference type="Pfam" id="PF00075">
    <property type="entry name" value="RNase_H"/>
    <property type="match status" value="1"/>
</dbReference>
<dbReference type="RefSeq" id="WP_146583858.1">
    <property type="nucleotide sequence ID" value="NZ_SJPO01000001.1"/>
</dbReference>
<comment type="subunit">
    <text evidence="3 10">Monomer.</text>
</comment>
<keyword evidence="7 10" id="KW-0255">Endonuclease</keyword>
<evidence type="ECO:0000256" key="3">
    <source>
        <dbReference type="ARBA" id="ARBA00011245"/>
    </source>
</evidence>
<feature type="domain" description="RNase H type-1" evidence="11">
    <location>
        <begin position="1"/>
        <end position="146"/>
    </location>
</feature>
<dbReference type="PANTHER" id="PTHR10642">
    <property type="entry name" value="RIBONUCLEASE H1"/>
    <property type="match status" value="1"/>
</dbReference>
<comment type="caution">
    <text evidence="12">The sequence shown here is derived from an EMBL/GenBank/DDBJ whole genome shotgun (WGS) entry which is preliminary data.</text>
</comment>
<evidence type="ECO:0000313" key="12">
    <source>
        <dbReference type="EMBL" id="TWT85602.1"/>
    </source>
</evidence>
<dbReference type="GO" id="GO:0004523">
    <property type="term" value="F:RNA-DNA hybrid ribonuclease activity"/>
    <property type="evidence" value="ECO:0007669"/>
    <property type="project" value="UniProtKB-UniRule"/>
</dbReference>
<keyword evidence="13" id="KW-1185">Reference proteome</keyword>
<comment type="function">
    <text evidence="10">Endonuclease that specifically degrades the RNA of RNA-DNA hybrids.</text>
</comment>
<evidence type="ECO:0000259" key="11">
    <source>
        <dbReference type="PROSITE" id="PS50879"/>
    </source>
</evidence>
<keyword evidence="9 10" id="KW-0460">Magnesium</keyword>